<gene>
    <name evidence="3" type="ORF">OG626_04630</name>
</gene>
<evidence type="ECO:0000256" key="1">
    <source>
        <dbReference type="SAM" id="MobiDB-lite"/>
    </source>
</evidence>
<dbReference type="EMBL" id="CP109535">
    <property type="protein sequence ID" value="WTY94231.1"/>
    <property type="molecule type" value="Genomic_DNA"/>
</dbReference>
<organism evidence="3">
    <name type="scientific">Streptomyces sp. NBC_01401</name>
    <dbReference type="NCBI Taxonomy" id="2903854"/>
    <lineage>
        <taxon>Bacteria</taxon>
        <taxon>Bacillati</taxon>
        <taxon>Actinomycetota</taxon>
        <taxon>Actinomycetes</taxon>
        <taxon>Kitasatosporales</taxon>
        <taxon>Streptomycetaceae</taxon>
        <taxon>Streptomyces</taxon>
    </lineage>
</organism>
<feature type="region of interest" description="Disordered" evidence="1">
    <location>
        <begin position="124"/>
        <end position="148"/>
    </location>
</feature>
<dbReference type="AlphaFoldDB" id="A0AAU3GQX5"/>
<accession>A0AAU3GQX5</accession>
<evidence type="ECO:0000313" key="3">
    <source>
        <dbReference type="EMBL" id="WTY94231.1"/>
    </source>
</evidence>
<evidence type="ECO:0000259" key="2">
    <source>
        <dbReference type="Pfam" id="PF05598"/>
    </source>
</evidence>
<protein>
    <submittedName>
        <fullName evidence="3">Transposase</fullName>
    </submittedName>
</protein>
<dbReference type="InterPro" id="IPR008490">
    <property type="entry name" value="Transposase_InsH_N"/>
</dbReference>
<proteinExistence type="predicted"/>
<reference evidence="3" key="1">
    <citation type="submission" date="2022-10" db="EMBL/GenBank/DDBJ databases">
        <title>The complete genomes of actinobacterial strains from the NBC collection.</title>
        <authorList>
            <person name="Joergensen T.S."/>
            <person name="Alvarez Arevalo M."/>
            <person name="Sterndorff E.B."/>
            <person name="Faurdal D."/>
            <person name="Vuksanovic O."/>
            <person name="Mourched A.-S."/>
            <person name="Charusanti P."/>
            <person name="Shaw S."/>
            <person name="Blin K."/>
            <person name="Weber T."/>
        </authorList>
    </citation>
    <scope>NUCLEOTIDE SEQUENCE</scope>
    <source>
        <strain evidence="3">NBC_01401</strain>
    </source>
</reference>
<sequence length="148" mass="15927">MAVLQFAEDLTDRQAAAMAMWAIDWKYALGSELTDTGFDASVLSKFRALLADNGVERAVSDPLFEHCEDAGLVMAGGKQRTDSTHVISAVRDLNRLEWTGESMRATPETLAVAAPLFAVRATSTTEARSSPLRRGHQVCPPLTPPPAG</sequence>
<name>A0AAU3GQX5_9ACTN</name>
<dbReference type="Pfam" id="PF05598">
    <property type="entry name" value="DUF772"/>
    <property type="match status" value="1"/>
</dbReference>
<feature type="domain" description="Transposase InsH N-terminal" evidence="2">
    <location>
        <begin position="2"/>
        <end position="48"/>
    </location>
</feature>